<dbReference type="HOGENOM" id="CLU_056175_6_0_9"/>
<evidence type="ECO:0000313" key="4">
    <source>
        <dbReference type="Proteomes" id="UP000028185"/>
    </source>
</evidence>
<proteinExistence type="predicted"/>
<dbReference type="AlphaFoldDB" id="A0A075SIF7"/>
<feature type="transmembrane region" description="Helical" evidence="2">
    <location>
        <begin position="190"/>
        <end position="211"/>
    </location>
</feature>
<dbReference type="PATRIC" id="fig|1214179.4.peg.1179"/>
<feature type="transmembrane region" description="Helical" evidence="2">
    <location>
        <begin position="95"/>
        <end position="116"/>
    </location>
</feature>
<accession>A0A075SIF7</accession>
<keyword evidence="2" id="KW-1133">Transmembrane helix</keyword>
<dbReference type="EMBL" id="CP008921">
    <property type="protein sequence ID" value="AIG43608.1"/>
    <property type="molecule type" value="Genomic_DNA"/>
</dbReference>
<keyword evidence="2" id="KW-0472">Membrane</keyword>
<feature type="transmembrane region" description="Helical" evidence="2">
    <location>
        <begin position="166"/>
        <end position="184"/>
    </location>
</feature>
<feature type="transmembrane region" description="Helical" evidence="2">
    <location>
        <begin position="6"/>
        <end position="24"/>
    </location>
</feature>
<feature type="transmembrane region" description="Helical" evidence="2">
    <location>
        <begin position="122"/>
        <end position="146"/>
    </location>
</feature>
<keyword evidence="1" id="KW-0813">Transport</keyword>
<reference evidence="3 4" key="1">
    <citation type="journal article" date="2014" name="Genome Announc.">
        <title>Whole-Genome Sequence of Streptococcus suis Serotype 4 Reference Strain 6407.</title>
        <authorList>
            <person name="Wang K."/>
            <person name="Chen J."/>
            <person name="Yao H."/>
            <person name="Lu C."/>
        </authorList>
    </citation>
    <scope>NUCLEOTIDE SEQUENCE [LARGE SCALE GENOMIC DNA]</scope>
    <source>
        <strain evidence="3">6407</strain>
    </source>
</reference>
<organism evidence="3 4">
    <name type="scientific">Streptococcus suis 6407</name>
    <dbReference type="NCBI Taxonomy" id="1214179"/>
    <lineage>
        <taxon>Bacteria</taxon>
        <taxon>Bacillati</taxon>
        <taxon>Bacillota</taxon>
        <taxon>Bacilli</taxon>
        <taxon>Lactobacillales</taxon>
        <taxon>Streptococcaceae</taxon>
        <taxon>Streptococcus</taxon>
    </lineage>
</organism>
<evidence type="ECO:0000313" key="3">
    <source>
        <dbReference type="EMBL" id="AIG43608.1"/>
    </source>
</evidence>
<evidence type="ECO:0000256" key="1">
    <source>
        <dbReference type="ARBA" id="ARBA00022448"/>
    </source>
</evidence>
<dbReference type="PANTHER" id="PTHR36838">
    <property type="entry name" value="AUXIN EFFLUX CARRIER FAMILY PROTEIN"/>
    <property type="match status" value="1"/>
</dbReference>
<keyword evidence="2" id="KW-0812">Transmembrane</keyword>
<sequence>MNELELLARALGFIFVIGLGYTLKVKGIVRREDARIFSSLVMNVTLPASLLVASATTQVSIDLYLPFILGILCNLFLDMVGYWEAKKSGQQTSVGLMQLSGYNIGTFTLPFVQAFFPLSSLLSVIVFDAGNAIMVLGGNYSIAAGVDEEQERMTVATFIKNLSRSVPLVVYLVSLSLAVCSIKLPRELISALTIASNANPFLAMLMLGILLDLKLNWQEISRLAYLLSLRLGANILIAGVIYFLLPIDKTMKIMLLVCLVSPISVMSPIYALKLGSRSAEPANVNSLSILISLVMMVLLIFLFV</sequence>
<dbReference type="Proteomes" id="UP000028185">
    <property type="component" value="Chromosome"/>
</dbReference>
<gene>
    <name evidence="3" type="ORF">ID09_06060</name>
</gene>
<dbReference type="RefSeq" id="WP_024381376.1">
    <property type="nucleotide sequence ID" value="NZ_ALLE01000002.1"/>
</dbReference>
<feature type="transmembrane region" description="Helical" evidence="2">
    <location>
        <begin position="251"/>
        <end position="272"/>
    </location>
</feature>
<dbReference type="PANTHER" id="PTHR36838:SF3">
    <property type="entry name" value="TRANSPORTER AUXIN EFFLUX CARRIER EC FAMILY"/>
    <property type="match status" value="1"/>
</dbReference>
<evidence type="ECO:0000256" key="2">
    <source>
        <dbReference type="SAM" id="Phobius"/>
    </source>
</evidence>
<feature type="transmembrane region" description="Helical" evidence="2">
    <location>
        <begin position="36"/>
        <end position="57"/>
    </location>
</feature>
<feature type="transmembrane region" description="Helical" evidence="2">
    <location>
        <begin position="223"/>
        <end position="245"/>
    </location>
</feature>
<protein>
    <submittedName>
        <fullName evidence="3">Transporter</fullName>
    </submittedName>
</protein>
<feature type="transmembrane region" description="Helical" evidence="2">
    <location>
        <begin position="63"/>
        <end position="83"/>
    </location>
</feature>
<name>A0A075SIF7_STRSU</name>
<feature type="transmembrane region" description="Helical" evidence="2">
    <location>
        <begin position="284"/>
        <end position="303"/>
    </location>
</feature>